<comment type="caution">
    <text evidence="1">The sequence shown here is derived from an EMBL/GenBank/DDBJ whole genome shotgun (WGS) entry which is preliminary data.</text>
</comment>
<evidence type="ECO:0000313" key="2">
    <source>
        <dbReference type="Proteomes" id="UP000321794"/>
    </source>
</evidence>
<reference evidence="1 2" key="1">
    <citation type="submission" date="2019-07" db="EMBL/GenBank/DDBJ databases">
        <title>Whole genome shotgun sequence of Lactobacillus zymae NBRC 107157.</title>
        <authorList>
            <person name="Hosoyama A."/>
            <person name="Uohara A."/>
            <person name="Ohji S."/>
            <person name="Ichikawa N."/>
        </authorList>
    </citation>
    <scope>NUCLEOTIDE SEQUENCE [LARGE SCALE GENOMIC DNA]</scope>
    <source>
        <strain evidence="1 2">NBRC 107157</strain>
    </source>
</reference>
<dbReference type="RefSeq" id="WP_057730326.1">
    <property type="nucleotide sequence ID" value="NZ_BJZK01000031.1"/>
</dbReference>
<name>A0ABQ0WYV6_9LACO</name>
<dbReference type="InterPro" id="IPR038287">
    <property type="entry name" value="Cse2_sf"/>
</dbReference>
<evidence type="ECO:0000313" key="1">
    <source>
        <dbReference type="EMBL" id="GEO72956.1"/>
    </source>
</evidence>
<accession>A0ABQ0WYV6</accession>
<protein>
    <recommendedName>
        <fullName evidence="3">Type I-E CRISPR-associated protein Cse2/CasB</fullName>
    </recommendedName>
</protein>
<dbReference type="Pfam" id="PF09485">
    <property type="entry name" value="CRISPR_Cse2"/>
    <property type="match status" value="1"/>
</dbReference>
<dbReference type="Proteomes" id="UP000321794">
    <property type="component" value="Unassembled WGS sequence"/>
</dbReference>
<dbReference type="Gene3D" id="1.10.520.40">
    <property type="entry name" value="CRISPR-associated protein Cse2"/>
    <property type="match status" value="1"/>
</dbReference>
<dbReference type="EMBL" id="BJZK01000031">
    <property type="protein sequence ID" value="GEO72956.1"/>
    <property type="molecule type" value="Genomic_DNA"/>
</dbReference>
<evidence type="ECO:0008006" key="3">
    <source>
        <dbReference type="Google" id="ProtNLM"/>
    </source>
</evidence>
<gene>
    <name evidence="1" type="ORF">LZY01_21240</name>
</gene>
<proteinExistence type="predicted"/>
<dbReference type="InterPro" id="IPR013382">
    <property type="entry name" value="CRISPR-assoc_prot_Cse2"/>
</dbReference>
<organism evidence="1 2">
    <name type="scientific">Levilactobacillus zymae</name>
    <dbReference type="NCBI Taxonomy" id="267363"/>
    <lineage>
        <taxon>Bacteria</taxon>
        <taxon>Bacillati</taxon>
        <taxon>Bacillota</taxon>
        <taxon>Bacilli</taxon>
        <taxon>Lactobacillales</taxon>
        <taxon>Lactobacillaceae</taxon>
        <taxon>Levilactobacillus</taxon>
    </lineage>
</organism>
<keyword evidence="2" id="KW-1185">Reference proteome</keyword>
<sequence>MPKTVRTITQGLIRILYNEGNLNRAVLANLRGSTKITDTRAQAIWPLMLSRLEDNMLSYTGQPTKQEIAIYSALHFYALCQQGNDYLVYSPAPKKGSDSDQSKEGMPLFKALAALRANEDNRDGLDRRVENLLALTEISGTVNGLSHLIGILKARSESELKVDFGQIAQDLYDAQRNYQRFAQIRLLWGQQYFWGNYLESQSEGKEN</sequence>
<dbReference type="NCBIfam" id="TIGR02548">
    <property type="entry name" value="casB_cse2"/>
    <property type="match status" value="1"/>
</dbReference>